<dbReference type="PANTHER" id="PTHR43028">
    <property type="entry name" value="3'(2'),5'-BISPHOSPHATE NUCLEOTIDASE 1"/>
    <property type="match status" value="1"/>
</dbReference>
<keyword evidence="3 8" id="KW-0479">Metal-binding</keyword>
<evidence type="ECO:0000256" key="2">
    <source>
        <dbReference type="ARBA" id="ARBA00022671"/>
    </source>
</evidence>
<evidence type="ECO:0000256" key="8">
    <source>
        <dbReference type="PIRSR" id="PIRSR600760-2"/>
    </source>
</evidence>
<dbReference type="Gene3D" id="4.10.460.10">
    <property type="entry name" value="Inositol Polyphosphate 1-phosphatase, domain 1"/>
    <property type="match status" value="1"/>
</dbReference>
<keyword evidence="2" id="KW-0452">Lithium</keyword>
<evidence type="ECO:0000313" key="10">
    <source>
        <dbReference type="EnsemblMetazoa" id="XP_019762130.1"/>
    </source>
</evidence>
<keyword evidence="4 8" id="KW-0460">Magnesium</keyword>
<evidence type="ECO:0000256" key="7">
    <source>
        <dbReference type="ARBA" id="ARBA00044519"/>
    </source>
</evidence>
<dbReference type="PANTHER" id="PTHR43028:SF3">
    <property type="entry name" value="INOSITOL POLYPHOSPHATE 1-PHOSPHATASE"/>
    <property type="match status" value="1"/>
</dbReference>
<evidence type="ECO:0000313" key="12">
    <source>
        <dbReference type="Proteomes" id="UP000030742"/>
    </source>
</evidence>
<dbReference type="AlphaFoldDB" id="U4UNS9"/>
<dbReference type="EC" id="3.1.3.57" evidence="7"/>
<keyword evidence="11" id="KW-1185">Reference proteome</keyword>
<reference evidence="11 12" key="1">
    <citation type="journal article" date="2013" name="Genome Biol.">
        <title>Draft genome of the mountain pine beetle, Dendroctonus ponderosae Hopkins, a major forest pest.</title>
        <authorList>
            <person name="Keeling C.I."/>
            <person name="Yuen M.M."/>
            <person name="Liao N.Y."/>
            <person name="Docking T.R."/>
            <person name="Chan S.K."/>
            <person name="Taylor G.A."/>
            <person name="Palmquist D.L."/>
            <person name="Jackman S.D."/>
            <person name="Nguyen A."/>
            <person name="Li M."/>
            <person name="Henderson H."/>
            <person name="Janes J.K."/>
            <person name="Zhao Y."/>
            <person name="Pandoh P."/>
            <person name="Moore R."/>
            <person name="Sperling F.A."/>
            <person name="Huber D.P."/>
            <person name="Birol I."/>
            <person name="Jones S.J."/>
            <person name="Bohlmann J."/>
        </authorList>
    </citation>
    <scope>NUCLEOTIDE SEQUENCE</scope>
</reference>
<dbReference type="InterPro" id="IPR050725">
    <property type="entry name" value="CysQ/Inositol_MonoPase"/>
</dbReference>
<name>U4UNS9_DENPD</name>
<accession>U4UNS9</accession>
<dbReference type="Proteomes" id="UP000030742">
    <property type="component" value="Unassembled WGS sequence"/>
</dbReference>
<proteinExistence type="inferred from homology"/>
<reference evidence="10" key="2">
    <citation type="submission" date="2024-08" db="UniProtKB">
        <authorList>
            <consortium name="EnsemblMetazoa"/>
        </authorList>
    </citation>
    <scope>IDENTIFICATION</scope>
</reference>
<evidence type="ECO:0000313" key="11">
    <source>
        <dbReference type="Proteomes" id="UP000019118"/>
    </source>
</evidence>
<feature type="binding site" evidence="8">
    <location>
        <position position="300"/>
    </location>
    <ligand>
        <name>Mg(2+)</name>
        <dbReference type="ChEBI" id="CHEBI:18420"/>
        <label>1</label>
        <note>catalytic</note>
    </ligand>
</feature>
<dbReference type="EMBL" id="KB632380">
    <property type="protein sequence ID" value="ERL94138.1"/>
    <property type="molecule type" value="Genomic_DNA"/>
</dbReference>
<comment type="cofactor">
    <cofactor evidence="8">
        <name>Mg(2+)</name>
        <dbReference type="ChEBI" id="CHEBI:18420"/>
    </cofactor>
</comment>
<dbReference type="Gene3D" id="3.40.190.80">
    <property type="match status" value="1"/>
</dbReference>
<dbReference type="PROSITE" id="PS00629">
    <property type="entry name" value="IMP_1"/>
    <property type="match status" value="1"/>
</dbReference>
<dbReference type="PROSITE" id="PS00630">
    <property type="entry name" value="IMP_2"/>
    <property type="match status" value="1"/>
</dbReference>
<comment type="similarity">
    <text evidence="1">Belongs to the inositol monophosphatase superfamily.</text>
</comment>
<evidence type="ECO:0000256" key="4">
    <source>
        <dbReference type="ARBA" id="ARBA00022842"/>
    </source>
</evidence>
<comment type="catalytic activity">
    <reaction evidence="6">
        <text>1D-myo-inositol 1,4-bisphosphate + H2O = 1D-myo-inositol 4-phosphate + phosphate</text>
        <dbReference type="Rhea" id="RHEA:15553"/>
        <dbReference type="ChEBI" id="CHEBI:15377"/>
        <dbReference type="ChEBI" id="CHEBI:43474"/>
        <dbReference type="ChEBI" id="CHEBI:58282"/>
        <dbReference type="ChEBI" id="CHEBI:58469"/>
        <dbReference type="EC" id="3.1.3.57"/>
    </reaction>
    <physiologicalReaction direction="left-to-right" evidence="6">
        <dbReference type="Rhea" id="RHEA:15554"/>
    </physiologicalReaction>
</comment>
<dbReference type="InterPro" id="IPR020550">
    <property type="entry name" value="Inositol_monophosphatase_CS"/>
</dbReference>
<dbReference type="KEGG" id="dpa:109539053"/>
<dbReference type="GO" id="GO:0046854">
    <property type="term" value="P:phosphatidylinositol phosphate biosynthetic process"/>
    <property type="evidence" value="ECO:0007669"/>
    <property type="project" value="InterPro"/>
</dbReference>
<protein>
    <recommendedName>
        <fullName evidence="7">inositol-1,4-bisphosphate 1-phosphatase</fullName>
        <ecNumber evidence="7">3.1.3.57</ecNumber>
    </recommendedName>
</protein>
<dbReference type="SUPFAM" id="SSF56655">
    <property type="entry name" value="Carbohydrate phosphatase"/>
    <property type="match status" value="1"/>
</dbReference>
<dbReference type="Gene3D" id="3.30.540.10">
    <property type="entry name" value="Fructose-1,6-Bisphosphatase, subunit A, domain 1"/>
    <property type="match status" value="1"/>
</dbReference>
<gene>
    <name evidence="10" type="primary">109539053</name>
    <name evidence="9" type="ORF">D910_11420</name>
</gene>
<dbReference type="GO" id="GO:0046872">
    <property type="term" value="F:metal ion binding"/>
    <property type="evidence" value="ECO:0007669"/>
    <property type="project" value="UniProtKB-KW"/>
</dbReference>
<feature type="binding site" evidence="8">
    <location>
        <position position="158"/>
    </location>
    <ligand>
        <name>Mg(2+)</name>
        <dbReference type="ChEBI" id="CHEBI:18420"/>
        <label>1</label>
        <note>catalytic</note>
    </ligand>
</feature>
<comment type="catalytic activity">
    <reaction evidence="5">
        <text>1D-myo-inositol 1,3,4-trisphosphate + H2O = 1D-myo-inositol 3,4-bisphosphate + phosphate</text>
        <dbReference type="Rhea" id="RHEA:70319"/>
        <dbReference type="ChEBI" id="CHEBI:15377"/>
        <dbReference type="ChEBI" id="CHEBI:43474"/>
        <dbReference type="ChEBI" id="CHEBI:58414"/>
        <dbReference type="ChEBI" id="CHEBI:83241"/>
    </reaction>
    <physiologicalReaction direction="left-to-right" evidence="5">
        <dbReference type="Rhea" id="RHEA:70320"/>
    </physiologicalReaction>
</comment>
<feature type="binding site" evidence="8">
    <location>
        <position position="156"/>
    </location>
    <ligand>
        <name>Mg(2+)</name>
        <dbReference type="ChEBI" id="CHEBI:18420"/>
        <label>1</label>
        <note>catalytic</note>
    </ligand>
</feature>
<dbReference type="STRING" id="77166.U4UNS9"/>
<organism evidence="9 12">
    <name type="scientific">Dendroctonus ponderosae</name>
    <name type="common">Mountain pine beetle</name>
    <dbReference type="NCBI Taxonomy" id="77166"/>
    <lineage>
        <taxon>Eukaryota</taxon>
        <taxon>Metazoa</taxon>
        <taxon>Ecdysozoa</taxon>
        <taxon>Arthropoda</taxon>
        <taxon>Hexapoda</taxon>
        <taxon>Insecta</taxon>
        <taxon>Pterygota</taxon>
        <taxon>Neoptera</taxon>
        <taxon>Endopterygota</taxon>
        <taxon>Coleoptera</taxon>
        <taxon>Polyphaga</taxon>
        <taxon>Cucujiformia</taxon>
        <taxon>Curculionidae</taxon>
        <taxon>Scolytinae</taxon>
        <taxon>Dendroctonus</taxon>
    </lineage>
</organism>
<feature type="binding site" evidence="8">
    <location>
        <position position="78"/>
    </location>
    <ligand>
        <name>Mg(2+)</name>
        <dbReference type="ChEBI" id="CHEBI:18420"/>
        <label>1</label>
        <note>catalytic</note>
    </ligand>
</feature>
<evidence type="ECO:0000313" key="9">
    <source>
        <dbReference type="EMBL" id="ERL94138.1"/>
    </source>
</evidence>
<evidence type="ECO:0000256" key="5">
    <source>
        <dbReference type="ARBA" id="ARBA00044465"/>
    </source>
</evidence>
<sequence>MELLKTLITSSEKAANIARLLRHNDKLFQKLIEQKPIEEANPRFQEDFKTLADVLIQAMVKHDVGQKFPSMGERVYGEESNHFFSKKLNKELIVEVKCNSIDTALMLAELLNDDREIANILAEEIHKDVSIEEINTKILPDETISFDLEQLSIWIDPIDGTNEYIRGGYDEKIENVYPKGLKCVTVLIGVYNSEGHPVMGVVNQPFFEQRIDEGFQCHWGVCSHENGCTKRLSSLEISPERKKSVVICTGGTENIKILETLRKSGFKLITACGAGYKLLTVILGVSDAYILSKGTTYLWDTCGPHAILLALGGGIVEMAGIKSNQRNDLKYKEPENSKCNKLGIIAYRNTEVLEKLLQLPWDNY</sequence>
<dbReference type="Pfam" id="PF00459">
    <property type="entry name" value="Inositol_P"/>
    <property type="match status" value="1"/>
</dbReference>
<dbReference type="InterPro" id="IPR000760">
    <property type="entry name" value="Inositol_monophosphatase-like"/>
</dbReference>
<dbReference type="Proteomes" id="UP000019118">
    <property type="component" value="Unassembled WGS sequence"/>
</dbReference>
<dbReference type="EnsemblMetazoa" id="XM_019906571.1">
    <property type="protein sequence ID" value="XP_019762130.1"/>
    <property type="gene ID" value="LOC109539053"/>
</dbReference>
<dbReference type="GO" id="GO:0004441">
    <property type="term" value="F:inositol-1,4-bisphosphate 1-phosphatase activity"/>
    <property type="evidence" value="ECO:0007669"/>
    <property type="project" value="UniProtKB-EC"/>
</dbReference>
<feature type="binding site" evidence="8">
    <location>
        <position position="159"/>
    </location>
    <ligand>
        <name>Mg(2+)</name>
        <dbReference type="ChEBI" id="CHEBI:18420"/>
        <label>1</label>
        <note>catalytic</note>
    </ligand>
</feature>
<evidence type="ECO:0000256" key="1">
    <source>
        <dbReference type="ARBA" id="ARBA00009759"/>
    </source>
</evidence>
<evidence type="ECO:0000256" key="3">
    <source>
        <dbReference type="ARBA" id="ARBA00022723"/>
    </source>
</evidence>
<dbReference type="InterPro" id="IPR044897">
    <property type="entry name" value="INPP1_dom_1"/>
</dbReference>
<dbReference type="OrthoDB" id="9977309at2759"/>
<dbReference type="InterPro" id="IPR020583">
    <property type="entry name" value="Inositol_monoP_metal-BS"/>
</dbReference>
<evidence type="ECO:0000256" key="6">
    <source>
        <dbReference type="ARBA" id="ARBA00044478"/>
    </source>
</evidence>